<accession>A0ACC1BH49</accession>
<name>A0ACC1BH49_9ROSI</name>
<evidence type="ECO:0000313" key="1">
    <source>
        <dbReference type="EMBL" id="KAJ0098340.1"/>
    </source>
</evidence>
<organism evidence="1 2">
    <name type="scientific">Pistacia atlantica</name>
    <dbReference type="NCBI Taxonomy" id="434234"/>
    <lineage>
        <taxon>Eukaryota</taxon>
        <taxon>Viridiplantae</taxon>
        <taxon>Streptophyta</taxon>
        <taxon>Embryophyta</taxon>
        <taxon>Tracheophyta</taxon>
        <taxon>Spermatophyta</taxon>
        <taxon>Magnoliopsida</taxon>
        <taxon>eudicotyledons</taxon>
        <taxon>Gunneridae</taxon>
        <taxon>Pentapetalae</taxon>
        <taxon>rosids</taxon>
        <taxon>malvids</taxon>
        <taxon>Sapindales</taxon>
        <taxon>Anacardiaceae</taxon>
        <taxon>Pistacia</taxon>
    </lineage>
</organism>
<sequence length="432" mass="50629">MPVFLSFTAKLLKLKTTSTTTLNTVISFTGYHNLIFPKHMSQKCTSIPKKQERVRDHAYDDYMEIEKKTRKVLKFQPLIMSQYNETLPISRLDMLSRRIGFKNHEAGKFLLKFPHVFEIYEHPGRLRLEHIRIARSEFGLPEDFECSVILKNPQYFRLFDADDTRNKYIELVERDNSLAVCAIEKVRERDYREKGIDEEDIRFSFIVNFPPGFKIGKYYRIAVWKWQRVPYWSPYEDVSGYDLRSLEAQKRMEKRAVATIHEMLSLTVEKKLTLERIAHFRLAMNLPKKLKEFVLQHQGIFYMSTRGNHGKLHTLFLREAYRKGELIEPNDLYLARRKLAELVLLSPRKMMMDRALVSFGRDREDDRMQRVRRVYEGNDFDKYGVEENAGGVGNGEDDLNSDLGSDVESDSSDDDDDCDEIIGAEQGACVSE</sequence>
<proteinExistence type="predicted"/>
<keyword evidence="2" id="KW-1185">Reference proteome</keyword>
<reference evidence="2" key="1">
    <citation type="journal article" date="2023" name="G3 (Bethesda)">
        <title>Genome assembly and association tests identify interacting loci associated with vigor, precocity, and sex in interspecific pistachio rootstocks.</title>
        <authorList>
            <person name="Palmer W."/>
            <person name="Jacygrad E."/>
            <person name="Sagayaradj S."/>
            <person name="Cavanaugh K."/>
            <person name="Han R."/>
            <person name="Bertier L."/>
            <person name="Beede B."/>
            <person name="Kafkas S."/>
            <person name="Golino D."/>
            <person name="Preece J."/>
            <person name="Michelmore R."/>
        </authorList>
    </citation>
    <scope>NUCLEOTIDE SEQUENCE [LARGE SCALE GENOMIC DNA]</scope>
</reference>
<evidence type="ECO:0000313" key="2">
    <source>
        <dbReference type="Proteomes" id="UP001164250"/>
    </source>
</evidence>
<dbReference type="Proteomes" id="UP001164250">
    <property type="component" value="Chromosome 4"/>
</dbReference>
<gene>
    <name evidence="1" type="ORF">Patl1_20087</name>
</gene>
<dbReference type="EMBL" id="CM047900">
    <property type="protein sequence ID" value="KAJ0098340.1"/>
    <property type="molecule type" value="Genomic_DNA"/>
</dbReference>
<protein>
    <submittedName>
        <fullName evidence="1">Uncharacterized protein</fullName>
    </submittedName>
</protein>
<comment type="caution">
    <text evidence="1">The sequence shown here is derived from an EMBL/GenBank/DDBJ whole genome shotgun (WGS) entry which is preliminary data.</text>
</comment>